<dbReference type="EMBL" id="DUIH01000009">
    <property type="protein sequence ID" value="HIH69307.1"/>
    <property type="molecule type" value="Genomic_DNA"/>
</dbReference>
<protein>
    <recommendedName>
        <fullName evidence="4 5">Small ribosomal subunit protein uS9</fullName>
    </recommendedName>
</protein>
<dbReference type="GO" id="GO:0003723">
    <property type="term" value="F:RNA binding"/>
    <property type="evidence" value="ECO:0007669"/>
    <property type="project" value="TreeGrafter"/>
</dbReference>
<evidence type="ECO:0000313" key="8">
    <source>
        <dbReference type="EMBL" id="HIH69307.1"/>
    </source>
</evidence>
<dbReference type="HAMAP" id="MF_00532_A">
    <property type="entry name" value="Ribosomal_uS9_A"/>
    <property type="match status" value="1"/>
</dbReference>
<dbReference type="Proteomes" id="UP000600363">
    <property type="component" value="Unassembled WGS sequence"/>
</dbReference>
<evidence type="ECO:0000256" key="6">
    <source>
        <dbReference type="RuleBase" id="RU003815"/>
    </source>
</evidence>
<keyword evidence="2 5" id="KW-0689">Ribosomal protein</keyword>
<keyword evidence="3 5" id="KW-0687">Ribonucleoprotein</keyword>
<accession>A0A832RU21</accession>
<dbReference type="GO" id="GO:0006412">
    <property type="term" value="P:translation"/>
    <property type="evidence" value="ECO:0007669"/>
    <property type="project" value="UniProtKB-UniRule"/>
</dbReference>
<dbReference type="AlphaFoldDB" id="A0A832RU21"/>
<sequence length="133" mass="14695">MGKIVNESGKKKTAIAKATVREGRGRVRINGVPIELIEPELARLKMLEPLELAGSLRDRVDISVRVRGGGIMGQAGAVRTAIARALVEWSGDVELKEVYHSYDRTLLVSDTRVKERKKSGGRGARAKRQKSYR</sequence>
<dbReference type="Pfam" id="PF00380">
    <property type="entry name" value="Ribosomal_S9"/>
    <property type="match status" value="1"/>
</dbReference>
<dbReference type="GO" id="GO:0003735">
    <property type="term" value="F:structural constituent of ribosome"/>
    <property type="evidence" value="ECO:0007669"/>
    <property type="project" value="UniProtKB-UniRule"/>
</dbReference>
<dbReference type="PANTHER" id="PTHR21569">
    <property type="entry name" value="RIBOSOMAL PROTEIN S9"/>
    <property type="match status" value="1"/>
</dbReference>
<evidence type="ECO:0000256" key="3">
    <source>
        <dbReference type="ARBA" id="ARBA00023274"/>
    </source>
</evidence>
<reference evidence="8" key="1">
    <citation type="journal article" date="2020" name="bioRxiv">
        <title>A rank-normalized archaeal taxonomy based on genome phylogeny resolves widespread incomplete and uneven classifications.</title>
        <authorList>
            <person name="Rinke C."/>
            <person name="Chuvochina M."/>
            <person name="Mussig A.J."/>
            <person name="Chaumeil P.-A."/>
            <person name="Waite D.W."/>
            <person name="Whitman W.B."/>
            <person name="Parks D.H."/>
            <person name="Hugenholtz P."/>
        </authorList>
    </citation>
    <scope>NUCLEOTIDE SEQUENCE</scope>
    <source>
        <strain evidence="8">UBA12518</strain>
    </source>
</reference>
<feature type="compositionally biased region" description="Basic residues" evidence="7">
    <location>
        <begin position="114"/>
        <end position="133"/>
    </location>
</feature>
<comment type="similarity">
    <text evidence="1 5 6">Belongs to the universal ribosomal protein uS9 family.</text>
</comment>
<dbReference type="InterPro" id="IPR000754">
    <property type="entry name" value="Ribosomal_uS9"/>
</dbReference>
<proteinExistence type="inferred from homology"/>
<dbReference type="Gene3D" id="3.30.230.10">
    <property type="match status" value="1"/>
</dbReference>
<dbReference type="NCBIfam" id="TIGR03627">
    <property type="entry name" value="uS9_arch"/>
    <property type="match status" value="1"/>
</dbReference>
<dbReference type="NCBIfam" id="NF001749">
    <property type="entry name" value="PRK00474.1"/>
    <property type="match status" value="1"/>
</dbReference>
<evidence type="ECO:0000256" key="4">
    <source>
        <dbReference type="ARBA" id="ARBA00035259"/>
    </source>
</evidence>
<dbReference type="InterPro" id="IPR014721">
    <property type="entry name" value="Ribsml_uS5_D2-typ_fold_subgr"/>
</dbReference>
<gene>
    <name evidence="5" type="primary">rps9</name>
    <name evidence="8" type="ORF">HA299_01600</name>
</gene>
<organism evidence="8 9">
    <name type="scientific">Methermicoccus shengliensis</name>
    <dbReference type="NCBI Taxonomy" id="660064"/>
    <lineage>
        <taxon>Archaea</taxon>
        <taxon>Methanobacteriati</taxon>
        <taxon>Methanobacteriota</taxon>
        <taxon>Stenosarchaea group</taxon>
        <taxon>Methanomicrobia</taxon>
        <taxon>Methanosarcinales</taxon>
        <taxon>Methermicoccaceae</taxon>
        <taxon>Methermicoccus</taxon>
    </lineage>
</organism>
<dbReference type="PANTHER" id="PTHR21569:SF16">
    <property type="entry name" value="RIBOSOMAL PROTEIN S16"/>
    <property type="match status" value="1"/>
</dbReference>
<dbReference type="InterPro" id="IPR020574">
    <property type="entry name" value="Ribosomal_uS9_CS"/>
</dbReference>
<feature type="region of interest" description="Disordered" evidence="7">
    <location>
        <begin position="112"/>
        <end position="133"/>
    </location>
</feature>
<evidence type="ECO:0000313" key="9">
    <source>
        <dbReference type="Proteomes" id="UP000600363"/>
    </source>
</evidence>
<evidence type="ECO:0000256" key="2">
    <source>
        <dbReference type="ARBA" id="ARBA00022980"/>
    </source>
</evidence>
<dbReference type="GO" id="GO:0000462">
    <property type="term" value="P:maturation of SSU-rRNA from tricistronic rRNA transcript (SSU-rRNA, 5.8S rRNA, LSU-rRNA)"/>
    <property type="evidence" value="ECO:0007669"/>
    <property type="project" value="TreeGrafter"/>
</dbReference>
<dbReference type="InterPro" id="IPR020568">
    <property type="entry name" value="Ribosomal_Su5_D2-typ_SF"/>
</dbReference>
<evidence type="ECO:0000256" key="7">
    <source>
        <dbReference type="SAM" id="MobiDB-lite"/>
    </source>
</evidence>
<evidence type="ECO:0000256" key="1">
    <source>
        <dbReference type="ARBA" id="ARBA00005251"/>
    </source>
</evidence>
<dbReference type="SUPFAM" id="SSF54211">
    <property type="entry name" value="Ribosomal protein S5 domain 2-like"/>
    <property type="match status" value="1"/>
</dbReference>
<dbReference type="PROSITE" id="PS00360">
    <property type="entry name" value="RIBOSOMAL_S9"/>
    <property type="match status" value="1"/>
</dbReference>
<dbReference type="InterPro" id="IPR019958">
    <property type="entry name" value="Ribosomal_uS9_archaeal"/>
</dbReference>
<dbReference type="GO" id="GO:0022627">
    <property type="term" value="C:cytosolic small ribosomal subunit"/>
    <property type="evidence" value="ECO:0007669"/>
    <property type="project" value="UniProtKB-UniRule"/>
</dbReference>
<name>A0A832RU21_9EURY</name>
<evidence type="ECO:0000256" key="5">
    <source>
        <dbReference type="HAMAP-Rule" id="MF_00532"/>
    </source>
</evidence>
<dbReference type="FunFam" id="3.30.230.10:FF:000051">
    <property type="entry name" value="30S ribosomal protein S9"/>
    <property type="match status" value="1"/>
</dbReference>
<comment type="caution">
    <text evidence="8">The sequence shown here is derived from an EMBL/GenBank/DDBJ whole genome shotgun (WGS) entry which is preliminary data.</text>
</comment>